<reference evidence="1 2" key="1">
    <citation type="submission" date="2016-12" db="EMBL/GenBank/DDBJ databases">
        <title>Draft genome sequence of Fusarium oxysporum causing rot on Narcissus.</title>
        <authorList>
            <person name="Armitage A.D."/>
            <person name="Taylor A."/>
            <person name="Clarkson J.P."/>
            <person name="Harrison R.J."/>
            <person name="Jackson A.C."/>
        </authorList>
    </citation>
    <scope>NUCLEOTIDE SEQUENCE [LARGE SCALE GENOMIC DNA]</scope>
    <source>
        <strain evidence="1 2">N139</strain>
    </source>
</reference>
<accession>A0A4Q2UXU5</accession>
<gene>
    <name evidence="1" type="ORF">BFJ63_vAg18255</name>
</gene>
<organism evidence="1 2">
    <name type="scientific">Fusarium oxysporum f. sp. narcissi</name>
    <dbReference type="NCBI Taxonomy" id="451672"/>
    <lineage>
        <taxon>Eukaryota</taxon>
        <taxon>Fungi</taxon>
        <taxon>Dikarya</taxon>
        <taxon>Ascomycota</taxon>
        <taxon>Pezizomycotina</taxon>
        <taxon>Sordariomycetes</taxon>
        <taxon>Hypocreomycetidae</taxon>
        <taxon>Hypocreales</taxon>
        <taxon>Nectriaceae</taxon>
        <taxon>Fusarium</taxon>
        <taxon>Fusarium oxysporum species complex</taxon>
    </lineage>
</organism>
<evidence type="ECO:0000313" key="1">
    <source>
        <dbReference type="EMBL" id="RYC78872.1"/>
    </source>
</evidence>
<name>A0A4Q2UXU5_FUSOX</name>
<dbReference type="AlphaFoldDB" id="A0A4Q2UXU5"/>
<protein>
    <submittedName>
        <fullName evidence="1">Uncharacterized protein</fullName>
    </submittedName>
</protein>
<comment type="caution">
    <text evidence="1">The sequence shown here is derived from an EMBL/GenBank/DDBJ whole genome shotgun (WGS) entry which is preliminary data.</text>
</comment>
<proteinExistence type="predicted"/>
<dbReference type="Proteomes" id="UP000290540">
    <property type="component" value="Unassembled WGS sequence"/>
</dbReference>
<dbReference type="EMBL" id="MQTW01000882">
    <property type="protein sequence ID" value="RYC78872.1"/>
    <property type="molecule type" value="Genomic_DNA"/>
</dbReference>
<sequence length="260" mass="30667">MGTWCRIFIRYKGEFVLGQCGKGGYIDEQGVYLLNFLRSHRNILRLKEGLEHIEYTTDDEASEWKWKIDEKLRGNEALKNNWNSFCENVTGLPRELQEMNTSLHPCTGAAILQLISDSKAKQKVQLVKELQCTNRFDEEWHYVVDLDRSRLEVYHDLEPQHPDHMFFGHYRNESRVPRLNCAYNFGALEGLSEKKFVEYHEKTRKDGPTLESTRSLVQSFRIQKQGRLKKPTRTKRRKKEMLLRRLFTKRNGSGQKELVG</sequence>
<evidence type="ECO:0000313" key="2">
    <source>
        <dbReference type="Proteomes" id="UP000290540"/>
    </source>
</evidence>